<feature type="region of interest" description="Disordered" evidence="2">
    <location>
        <begin position="1"/>
        <end position="20"/>
    </location>
</feature>
<feature type="region of interest" description="Disordered" evidence="2">
    <location>
        <begin position="244"/>
        <end position="265"/>
    </location>
</feature>
<feature type="compositionally biased region" description="Low complexity" evidence="2">
    <location>
        <begin position="248"/>
        <end position="265"/>
    </location>
</feature>
<accession>A0A438GP09</accession>
<sequence length="406" mass="45710">MGSDFTQENEKRGKKTQNSGVVVTAEVSSFASARDKNPIPGHVSYYGVLTDEMSHRRGRVQIVSPEDELDNLQLLDIQPAATTTPSSSDPSDSSDPSVVDSIPEGKLFMMEKGKDCQAIWEHWCDLNTMCPSKFKIGIMPSIITLIIQMRRDCVIDLHTYQMMIGGGSSTFGDISEKKNKANRAKQVIKHTSGSKSYAQIRYEQAQKKEDRSEPNRIEMFALTHTRKDGTPVDDHSKEIMELLSQPEGTSSSTSASSGASTSVSSTSVASTYVDEIYTQVMGPERHGRVRGYGFGPTPTSIFGSTSRRRSRVILSTQIENAQEMLIAAEQKFTTATEELSNVKEELSHVKETFEERLIEVQRKTREEVKEEFEEKIMEMQRKMQAQMQAQIQEQMMQMMQQFQQKQ</sequence>
<proteinExistence type="predicted"/>
<keyword evidence="1" id="KW-0175">Coiled coil</keyword>
<dbReference type="PANTHER" id="PTHR33144:SF45">
    <property type="entry name" value="TRANSPOSASE TNP1_EN_SPM-LIKE DOMAIN-CONTAINING PROTEIN"/>
    <property type="match status" value="1"/>
</dbReference>
<evidence type="ECO:0000256" key="2">
    <source>
        <dbReference type="SAM" id="MobiDB-lite"/>
    </source>
</evidence>
<dbReference type="InterPro" id="IPR004252">
    <property type="entry name" value="Probable_transposase_24"/>
</dbReference>
<name>A0A438GP09_VITVI</name>
<dbReference type="EMBL" id="QGNW01000379">
    <property type="protein sequence ID" value="RVW73949.1"/>
    <property type="molecule type" value="Genomic_DNA"/>
</dbReference>
<reference evidence="3 4" key="1">
    <citation type="journal article" date="2018" name="PLoS Genet.">
        <title>Population sequencing reveals clonal diversity and ancestral inbreeding in the grapevine cultivar Chardonnay.</title>
        <authorList>
            <person name="Roach M.J."/>
            <person name="Johnson D.L."/>
            <person name="Bohlmann J."/>
            <person name="van Vuuren H.J."/>
            <person name="Jones S.J."/>
            <person name="Pretorius I.S."/>
            <person name="Schmidt S.A."/>
            <person name="Borneman A.R."/>
        </authorList>
    </citation>
    <scope>NUCLEOTIDE SEQUENCE [LARGE SCALE GENOMIC DNA]</scope>
    <source>
        <strain evidence="4">cv. Chardonnay</strain>
        <tissue evidence="3">Leaf</tissue>
    </source>
</reference>
<gene>
    <name evidence="3" type="ORF">CK203_053187</name>
</gene>
<dbReference type="Pfam" id="PF03004">
    <property type="entry name" value="Transposase_24"/>
    <property type="match status" value="1"/>
</dbReference>
<evidence type="ECO:0000313" key="4">
    <source>
        <dbReference type="Proteomes" id="UP000288805"/>
    </source>
</evidence>
<organism evidence="3 4">
    <name type="scientific">Vitis vinifera</name>
    <name type="common">Grape</name>
    <dbReference type="NCBI Taxonomy" id="29760"/>
    <lineage>
        <taxon>Eukaryota</taxon>
        <taxon>Viridiplantae</taxon>
        <taxon>Streptophyta</taxon>
        <taxon>Embryophyta</taxon>
        <taxon>Tracheophyta</taxon>
        <taxon>Spermatophyta</taxon>
        <taxon>Magnoliopsida</taxon>
        <taxon>eudicotyledons</taxon>
        <taxon>Gunneridae</taxon>
        <taxon>Pentapetalae</taxon>
        <taxon>rosids</taxon>
        <taxon>Vitales</taxon>
        <taxon>Vitaceae</taxon>
        <taxon>Viteae</taxon>
        <taxon>Vitis</taxon>
    </lineage>
</organism>
<dbReference type="PANTHER" id="PTHR33144">
    <property type="entry name" value="OS10G0409366 PROTEIN-RELATED"/>
    <property type="match status" value="1"/>
</dbReference>
<dbReference type="Proteomes" id="UP000288805">
    <property type="component" value="Unassembled WGS sequence"/>
</dbReference>
<feature type="region of interest" description="Disordered" evidence="2">
    <location>
        <begin position="81"/>
        <end position="101"/>
    </location>
</feature>
<feature type="compositionally biased region" description="Low complexity" evidence="2">
    <location>
        <begin position="85"/>
        <end position="101"/>
    </location>
</feature>
<evidence type="ECO:0000313" key="3">
    <source>
        <dbReference type="EMBL" id="RVW73949.1"/>
    </source>
</evidence>
<dbReference type="AlphaFoldDB" id="A0A438GP09"/>
<evidence type="ECO:0000256" key="1">
    <source>
        <dbReference type="SAM" id="Coils"/>
    </source>
</evidence>
<protein>
    <submittedName>
        <fullName evidence="3">Uncharacterized protein</fullName>
    </submittedName>
</protein>
<comment type="caution">
    <text evidence="3">The sequence shown here is derived from an EMBL/GenBank/DDBJ whole genome shotgun (WGS) entry which is preliminary data.</text>
</comment>
<feature type="coiled-coil region" evidence="1">
    <location>
        <begin position="311"/>
        <end position="389"/>
    </location>
</feature>